<evidence type="ECO:0000256" key="8">
    <source>
        <dbReference type="PIRSR" id="PIRSR001123-2"/>
    </source>
</evidence>
<dbReference type="CDD" id="cd05656">
    <property type="entry name" value="M42_Frv"/>
    <property type="match status" value="1"/>
</dbReference>
<dbReference type="SUPFAM" id="SSF101821">
    <property type="entry name" value="Aminopeptidase/glucanase lid domain"/>
    <property type="match status" value="1"/>
</dbReference>
<comment type="cofactor">
    <cofactor evidence="8">
        <name>a divalent metal cation</name>
        <dbReference type="ChEBI" id="CHEBI:60240"/>
    </cofactor>
    <text evidence="8">Binds 2 divalent metal cations per subunit.</text>
</comment>
<gene>
    <name evidence="9" type="ORF">H9L01_06840</name>
</gene>
<protein>
    <submittedName>
        <fullName evidence="9">M42 family metallopeptidase</fullName>
    </submittedName>
</protein>
<keyword evidence="10" id="KW-1185">Reference proteome</keyword>
<dbReference type="InterPro" id="IPR051464">
    <property type="entry name" value="Peptidase_M42_aminopept"/>
</dbReference>
<feature type="binding site" evidence="8">
    <location>
        <position position="79"/>
    </location>
    <ligand>
        <name>Zn(2+)</name>
        <dbReference type="ChEBI" id="CHEBI:29105"/>
        <label>1</label>
    </ligand>
</feature>
<organism evidence="9 10">
    <name type="scientific">Erysipelothrix inopinata</name>
    <dbReference type="NCBI Taxonomy" id="225084"/>
    <lineage>
        <taxon>Bacteria</taxon>
        <taxon>Bacillati</taxon>
        <taxon>Bacillota</taxon>
        <taxon>Erysipelotrichia</taxon>
        <taxon>Erysipelotrichales</taxon>
        <taxon>Erysipelotrichaceae</taxon>
        <taxon>Erysipelothrix</taxon>
    </lineage>
</organism>
<keyword evidence="4 8" id="KW-0479">Metal-binding</keyword>
<evidence type="ECO:0000256" key="7">
    <source>
        <dbReference type="PIRSR" id="PIRSR001123-1"/>
    </source>
</evidence>
<dbReference type="SUPFAM" id="SSF53187">
    <property type="entry name" value="Zn-dependent exopeptidases"/>
    <property type="match status" value="1"/>
</dbReference>
<evidence type="ECO:0000256" key="4">
    <source>
        <dbReference type="ARBA" id="ARBA00022723"/>
    </source>
</evidence>
<dbReference type="PIRSF" id="PIRSF001123">
    <property type="entry name" value="PepA_GA"/>
    <property type="match status" value="1"/>
</dbReference>
<dbReference type="InterPro" id="IPR008007">
    <property type="entry name" value="Peptidase_M42"/>
</dbReference>
<evidence type="ECO:0000256" key="3">
    <source>
        <dbReference type="ARBA" id="ARBA00022670"/>
    </source>
</evidence>
<dbReference type="GO" id="GO:0004177">
    <property type="term" value="F:aminopeptidase activity"/>
    <property type="evidence" value="ECO:0007669"/>
    <property type="project" value="UniProtKB-UniRule"/>
</dbReference>
<dbReference type="Gene3D" id="3.40.630.10">
    <property type="entry name" value="Zn peptidases"/>
    <property type="match status" value="1"/>
</dbReference>
<dbReference type="Gene3D" id="2.40.30.40">
    <property type="entry name" value="Peptidase M42, domain 2"/>
    <property type="match status" value="1"/>
</dbReference>
<accession>A0A7G9RWW1</accession>
<evidence type="ECO:0000256" key="5">
    <source>
        <dbReference type="ARBA" id="ARBA00022801"/>
    </source>
</evidence>
<dbReference type="GO" id="GO:0006508">
    <property type="term" value="P:proteolysis"/>
    <property type="evidence" value="ECO:0007669"/>
    <property type="project" value="UniProtKB-KW"/>
</dbReference>
<reference evidence="9 10" key="1">
    <citation type="submission" date="2020-08" db="EMBL/GenBank/DDBJ databases">
        <title>Genome sequence of Erysipelothrix inopinata DSM 15511T.</title>
        <authorList>
            <person name="Hyun D.-W."/>
            <person name="Bae J.-W."/>
        </authorList>
    </citation>
    <scope>NUCLEOTIDE SEQUENCE [LARGE SCALE GENOMIC DNA]</scope>
    <source>
        <strain evidence="9 10">DSM 15511</strain>
    </source>
</reference>
<dbReference type="AlphaFoldDB" id="A0A7G9RWW1"/>
<proteinExistence type="inferred from homology"/>
<dbReference type="PANTHER" id="PTHR32481:SF0">
    <property type="entry name" value="AMINOPEPTIDASE YPDE-RELATED"/>
    <property type="match status" value="1"/>
</dbReference>
<sequence length="372" mass="40879">MTKKNESIKLEEAYGDVNLNMLADFTLTNGISGHERDVAEVFNSWVKDSADDVTYDNLGSIIAHKNGTNGGPKIMFAGHIDEIGFLVRDIEPNGYLRIHPVGGWWPHVLLSQPVTIQTRDGKLYVGVVGSKAPHGMAPAVRNKVMDIKDLFVDLGVASKEEVELLGIQIGDPITPKADFHVLANPNYLMSKAWDNRIGAAIVVDVLRELQNESTDAHIYSVGTVQEEVGLRGAKTAAQKINPDIAITIDTTIATDTPGEDNRIKLGVGTTFEVMDSSYIGHKGLMYHLQDLADEMGIDYQFEVLAAGGTDSGEIHKVHDGVITLSISIPTRYIHSHYGIVHRKDYADTVKLLAEFCRRCDANVLTELTNYKR</sequence>
<evidence type="ECO:0000256" key="1">
    <source>
        <dbReference type="ARBA" id="ARBA00006272"/>
    </source>
</evidence>
<feature type="binding site" evidence="8">
    <location>
        <position position="194"/>
    </location>
    <ligand>
        <name>Zn(2+)</name>
        <dbReference type="ChEBI" id="CHEBI:29105"/>
        <label>2</label>
    </ligand>
</feature>
<dbReference type="KEGG" id="eio:H9L01_06840"/>
<name>A0A7G9RWW1_9FIRM</name>
<dbReference type="GO" id="GO:0046872">
    <property type="term" value="F:metal ion binding"/>
    <property type="evidence" value="ECO:0007669"/>
    <property type="project" value="UniProtKB-UniRule"/>
</dbReference>
<dbReference type="InterPro" id="IPR023367">
    <property type="entry name" value="Peptidase_M42_dom2"/>
</dbReference>
<dbReference type="EMBL" id="CP060715">
    <property type="protein sequence ID" value="QNN60086.1"/>
    <property type="molecule type" value="Genomic_DNA"/>
</dbReference>
<dbReference type="RefSeq" id="WP_187533218.1">
    <property type="nucleotide sequence ID" value="NZ_CBCSHU010000020.1"/>
</dbReference>
<keyword evidence="5" id="KW-0378">Hydrolase</keyword>
<dbReference type="PANTHER" id="PTHR32481">
    <property type="entry name" value="AMINOPEPTIDASE"/>
    <property type="match status" value="1"/>
</dbReference>
<evidence type="ECO:0000313" key="9">
    <source>
        <dbReference type="EMBL" id="QNN60086.1"/>
    </source>
</evidence>
<feature type="binding site" evidence="8">
    <location>
        <position position="334"/>
    </location>
    <ligand>
        <name>Zn(2+)</name>
        <dbReference type="ChEBI" id="CHEBI:29105"/>
        <label>2</label>
    </ligand>
</feature>
<evidence type="ECO:0000256" key="2">
    <source>
        <dbReference type="ARBA" id="ARBA00022438"/>
    </source>
</evidence>
<comment type="similarity">
    <text evidence="1 6">Belongs to the peptidase M42 family.</text>
</comment>
<evidence type="ECO:0000313" key="10">
    <source>
        <dbReference type="Proteomes" id="UP000515928"/>
    </source>
</evidence>
<dbReference type="Pfam" id="PF05343">
    <property type="entry name" value="Peptidase_M42"/>
    <property type="match status" value="1"/>
</dbReference>
<feature type="active site" description="Proton acceptor" evidence="7">
    <location>
        <position position="226"/>
    </location>
</feature>
<keyword evidence="2" id="KW-0031">Aminopeptidase</keyword>
<keyword evidence="3" id="KW-0645">Protease</keyword>
<dbReference type="Proteomes" id="UP000515928">
    <property type="component" value="Chromosome"/>
</dbReference>
<feature type="binding site" evidence="8">
    <location>
        <position position="249"/>
    </location>
    <ligand>
        <name>Zn(2+)</name>
        <dbReference type="ChEBI" id="CHEBI:29105"/>
        <label>1</label>
    </ligand>
</feature>
<evidence type="ECO:0000256" key="6">
    <source>
        <dbReference type="PIRNR" id="PIRNR001123"/>
    </source>
</evidence>
<feature type="binding site" evidence="8">
    <location>
        <position position="227"/>
    </location>
    <ligand>
        <name>Zn(2+)</name>
        <dbReference type="ChEBI" id="CHEBI:29105"/>
        <label>2</label>
    </ligand>
</feature>
<feature type="binding site" evidence="8">
    <location>
        <position position="194"/>
    </location>
    <ligand>
        <name>Zn(2+)</name>
        <dbReference type="ChEBI" id="CHEBI:29105"/>
        <label>1</label>
    </ligand>
</feature>